<dbReference type="AlphaFoldDB" id="A0A0F0LQK2"/>
<accession>A0A0F0LQK2</accession>
<dbReference type="PROSITE" id="PS50943">
    <property type="entry name" value="HTH_CROC1"/>
    <property type="match status" value="1"/>
</dbReference>
<dbReference type="EMBL" id="JYIY01000079">
    <property type="protein sequence ID" value="KJL35428.1"/>
    <property type="molecule type" value="Genomic_DNA"/>
</dbReference>
<dbReference type="GO" id="GO:0003677">
    <property type="term" value="F:DNA binding"/>
    <property type="evidence" value="ECO:0007669"/>
    <property type="project" value="InterPro"/>
</dbReference>
<dbReference type="CDD" id="cd00093">
    <property type="entry name" value="HTH_XRE"/>
    <property type="match status" value="1"/>
</dbReference>
<comment type="caution">
    <text evidence="3">The sequence shown here is derived from an EMBL/GenBank/DDBJ whole genome shotgun (WGS) entry which is preliminary data.</text>
</comment>
<evidence type="ECO:0000313" key="3">
    <source>
        <dbReference type="EMBL" id="KJL35428.1"/>
    </source>
</evidence>
<dbReference type="PANTHER" id="PTHR35010:SF2">
    <property type="entry name" value="BLL4672 PROTEIN"/>
    <property type="match status" value="1"/>
</dbReference>
<dbReference type="SMART" id="SM00530">
    <property type="entry name" value="HTH_XRE"/>
    <property type="match status" value="1"/>
</dbReference>
<gene>
    <name evidence="2" type="ORF">DCP95_02765</name>
    <name evidence="3" type="ORF">RR49_02656</name>
</gene>
<dbReference type="Proteomes" id="UP000257479">
    <property type="component" value="Unassembled WGS sequence"/>
</dbReference>
<dbReference type="OrthoDB" id="3518652at2"/>
<dbReference type="Gene3D" id="3.30.450.180">
    <property type="match status" value="1"/>
</dbReference>
<evidence type="ECO:0000313" key="4">
    <source>
        <dbReference type="Proteomes" id="UP000033451"/>
    </source>
</evidence>
<proteinExistence type="predicted"/>
<reference evidence="3 4" key="1">
    <citation type="submission" date="2015-02" db="EMBL/GenBank/DDBJ databases">
        <title>Draft genome sequences of ten Microbacterium spp. with emphasis on heavy metal contaminated environments.</title>
        <authorList>
            <person name="Corretto E."/>
        </authorList>
    </citation>
    <scope>NUCLEOTIDE SEQUENCE [LARGE SCALE GENOMIC DNA]</scope>
    <source>
        <strain evidence="3 4">DSM 18659</strain>
    </source>
</reference>
<dbReference type="Proteomes" id="UP000033451">
    <property type="component" value="Unassembled WGS sequence"/>
</dbReference>
<evidence type="ECO:0000313" key="2">
    <source>
        <dbReference type="EMBL" id="HAN23477.1"/>
    </source>
</evidence>
<name>A0A0F0LQK2_9MICO</name>
<dbReference type="EMBL" id="DMNG01000044">
    <property type="protein sequence ID" value="HAN23477.1"/>
    <property type="molecule type" value="Genomic_DNA"/>
</dbReference>
<dbReference type="Pfam" id="PF17765">
    <property type="entry name" value="MLTR_LBD"/>
    <property type="match status" value="1"/>
</dbReference>
<dbReference type="PATRIC" id="fig|400772.4.peg.2669"/>
<protein>
    <submittedName>
        <fullName evidence="3">Helix-turn-helix protein</fullName>
    </submittedName>
    <submittedName>
        <fullName evidence="2">XRE family transcriptional regulator</fullName>
    </submittedName>
</protein>
<evidence type="ECO:0000259" key="1">
    <source>
        <dbReference type="PROSITE" id="PS50943"/>
    </source>
</evidence>
<dbReference type="InterPro" id="IPR041413">
    <property type="entry name" value="MLTR_LBD"/>
</dbReference>
<dbReference type="InterPro" id="IPR001387">
    <property type="entry name" value="Cro/C1-type_HTH"/>
</dbReference>
<dbReference type="Pfam" id="PF13560">
    <property type="entry name" value="HTH_31"/>
    <property type="match status" value="1"/>
</dbReference>
<evidence type="ECO:0000313" key="5">
    <source>
        <dbReference type="Proteomes" id="UP000257479"/>
    </source>
</evidence>
<dbReference type="Gene3D" id="1.10.260.40">
    <property type="entry name" value="lambda repressor-like DNA-binding domains"/>
    <property type="match status" value="1"/>
</dbReference>
<dbReference type="SUPFAM" id="SSF47413">
    <property type="entry name" value="lambda repressor-like DNA-binding domains"/>
    <property type="match status" value="1"/>
</dbReference>
<dbReference type="PANTHER" id="PTHR35010">
    <property type="entry name" value="BLL4672 PROTEIN-RELATED"/>
    <property type="match status" value="1"/>
</dbReference>
<feature type="domain" description="HTH cro/C1-type" evidence="1">
    <location>
        <begin position="34"/>
        <end position="81"/>
    </location>
</feature>
<dbReference type="InterPro" id="IPR010982">
    <property type="entry name" value="Lambda_DNA-bd_dom_sf"/>
</dbReference>
<organism evidence="3 4">
    <name type="scientific">Microbacterium ginsengisoli</name>
    <dbReference type="NCBI Taxonomy" id="400772"/>
    <lineage>
        <taxon>Bacteria</taxon>
        <taxon>Bacillati</taxon>
        <taxon>Actinomycetota</taxon>
        <taxon>Actinomycetes</taxon>
        <taxon>Micrococcales</taxon>
        <taxon>Microbacteriaceae</taxon>
        <taxon>Microbacterium</taxon>
    </lineage>
</organism>
<keyword evidence="4" id="KW-1185">Reference proteome</keyword>
<sequence>MDREQLGDFLRRRREALQPEDVGLARSPRRRTPGLRREEVAQLATMSTDYLNRLEQGRSPQPSEQMLTALARALRLSDDERGHLFRLAGHPAPERTGGSSHVAPAMLRILDRLRDTPAQVVNEFGETLVQTAPAKALLGDATALTGLARVTVYRWFAQPASRDVYARDDHDERARAFVAELRSAYVRYGDDSLAGRVVRALDDESPEFRALWAEHEVREKHPATKRFVHPEIGTFTLDCQTLLDTDTGQRLLVFTATPGTPDAEKLALLTVIGTQSFVETR</sequence>
<dbReference type="STRING" id="400772.RR49_02656"/>
<reference evidence="2 5" key="2">
    <citation type="journal article" date="2018" name="Nat. Biotechnol.">
        <title>A standardized bacterial taxonomy based on genome phylogeny substantially revises the tree of life.</title>
        <authorList>
            <person name="Parks D.H."/>
            <person name="Chuvochina M."/>
            <person name="Waite D.W."/>
            <person name="Rinke C."/>
            <person name="Skarshewski A."/>
            <person name="Chaumeil P.A."/>
            <person name="Hugenholtz P."/>
        </authorList>
    </citation>
    <scope>NUCLEOTIDE SEQUENCE [LARGE SCALE GENOMIC DNA]</scope>
    <source>
        <strain evidence="2">UBA9152</strain>
    </source>
</reference>
<dbReference type="RefSeq" id="WP_045248527.1">
    <property type="nucleotide sequence ID" value="NZ_JYIY01000079.1"/>
</dbReference>